<keyword evidence="21" id="KW-1185">Reference proteome</keyword>
<proteinExistence type="inferred from homology"/>
<feature type="disulfide bond" evidence="16">
    <location>
        <begin position="98"/>
        <end position="348"/>
    </location>
</feature>
<evidence type="ECO:0000259" key="18">
    <source>
        <dbReference type="SMART" id="SM00079"/>
    </source>
</evidence>
<dbReference type="Gene3D" id="3.40.190.10">
    <property type="entry name" value="Periplasmic binding protein-like II"/>
    <property type="match status" value="1"/>
</dbReference>
<dbReference type="AlphaFoldDB" id="A0ABD0XIZ4"/>
<dbReference type="SUPFAM" id="SSF53850">
    <property type="entry name" value="Periplasmic binding protein-like II"/>
    <property type="match status" value="1"/>
</dbReference>
<evidence type="ECO:0000256" key="13">
    <source>
        <dbReference type="ARBA" id="ARBA00023303"/>
    </source>
</evidence>
<evidence type="ECO:0000256" key="6">
    <source>
        <dbReference type="ARBA" id="ARBA00023018"/>
    </source>
</evidence>
<evidence type="ECO:0000256" key="1">
    <source>
        <dbReference type="ARBA" id="ARBA00004651"/>
    </source>
</evidence>
<dbReference type="FunFam" id="1.10.287.70:FF:000134">
    <property type="entry name" value="Glutamate receptor, ionotropic kainate"/>
    <property type="match status" value="1"/>
</dbReference>
<dbReference type="FunFam" id="3.40.190.10:FF:000240">
    <property type="entry name" value="Glutamate receptor ionotropic, kainate 2"/>
    <property type="match status" value="1"/>
</dbReference>
<keyword evidence="9 17" id="KW-0675">Receptor</keyword>
<dbReference type="SUPFAM" id="SSF53822">
    <property type="entry name" value="Periplasmic binding protein-like I"/>
    <property type="match status" value="1"/>
</dbReference>
<accession>A0ABD0XIZ4</accession>
<evidence type="ECO:0000313" key="20">
    <source>
        <dbReference type="EMBL" id="KAL0984743.1"/>
    </source>
</evidence>
<dbReference type="FunFam" id="3.40.50.2300:FF:000010">
    <property type="entry name" value="Glutamate ionotropic receptor kainate type subunit 1"/>
    <property type="match status" value="1"/>
</dbReference>
<keyword evidence="7 17" id="KW-0406">Ion transport</keyword>
<keyword evidence="8 17" id="KW-0472">Membrane</keyword>
<dbReference type="CDD" id="cd06382">
    <property type="entry name" value="PBP1_iGluR_Kainate"/>
    <property type="match status" value="1"/>
</dbReference>
<evidence type="ECO:0000256" key="16">
    <source>
        <dbReference type="PIRSR" id="PIRSR601508-3"/>
    </source>
</evidence>
<dbReference type="InterPro" id="IPR028082">
    <property type="entry name" value="Peripla_BP_I"/>
</dbReference>
<dbReference type="SMART" id="SM00918">
    <property type="entry name" value="Lig_chan-Glu_bd"/>
    <property type="match status" value="1"/>
</dbReference>
<feature type="domain" description="Ionotropic glutamate receptor L-glutamate and glycine-binding" evidence="19">
    <location>
        <begin position="443"/>
        <end position="507"/>
    </location>
</feature>
<dbReference type="FunFam" id="3.40.190.10:FF:000072">
    <property type="entry name" value="glutamate receptor ionotropic, kainate 4"/>
    <property type="match status" value="1"/>
</dbReference>
<protein>
    <recommendedName>
        <fullName evidence="17">Glutamate receptor</fullName>
    </recommendedName>
</protein>
<keyword evidence="10" id="KW-0325">Glycoprotein</keyword>
<evidence type="ECO:0000256" key="15">
    <source>
        <dbReference type="PIRSR" id="PIRSR601508-2"/>
    </source>
</evidence>
<feature type="binding site" evidence="14">
    <location>
        <position position="523"/>
    </location>
    <ligand>
        <name>L-glutamate</name>
        <dbReference type="ChEBI" id="CHEBI:29985"/>
    </ligand>
</feature>
<evidence type="ECO:0000256" key="9">
    <source>
        <dbReference type="ARBA" id="ARBA00023170"/>
    </source>
</evidence>
<feature type="binding site" evidence="14">
    <location>
        <position position="716"/>
    </location>
    <ligand>
        <name>L-glutamate</name>
        <dbReference type="ChEBI" id="CHEBI:29985"/>
    </ligand>
</feature>
<evidence type="ECO:0000259" key="19">
    <source>
        <dbReference type="SMART" id="SM00918"/>
    </source>
</evidence>
<keyword evidence="16" id="KW-1015">Disulfide bond</keyword>
<comment type="similarity">
    <text evidence="17">Belongs to the glutamate-gated ion channel (TC 1.A.10.1) family.</text>
</comment>
<keyword evidence="5 17" id="KW-1133">Transmembrane helix</keyword>
<feature type="domain" description="Ionotropic glutamate receptor C-terminal" evidence="18">
    <location>
        <begin position="433"/>
        <end position="827"/>
    </location>
</feature>
<keyword evidence="13 17" id="KW-0407">Ion channel</keyword>
<dbReference type="InterPro" id="IPR015683">
    <property type="entry name" value="Ionotropic_Glu_rcpt"/>
</dbReference>
<evidence type="ECO:0000256" key="3">
    <source>
        <dbReference type="ARBA" id="ARBA00022475"/>
    </source>
</evidence>
<dbReference type="PRINTS" id="PR00177">
    <property type="entry name" value="NMDARECEPTOR"/>
</dbReference>
<dbReference type="GO" id="GO:0034220">
    <property type="term" value="P:monoatomic ion transmembrane transport"/>
    <property type="evidence" value="ECO:0007669"/>
    <property type="project" value="UniProtKB-KW"/>
</dbReference>
<feature type="binding site" evidence="14">
    <location>
        <position position="516"/>
    </location>
    <ligand>
        <name>L-glutamate</name>
        <dbReference type="ChEBI" id="CHEBI:29985"/>
    </ligand>
</feature>
<comment type="function">
    <text evidence="17">Receptor for glutamate that functions as a ligand-gated ion channel in the central nervous system and plays an important role in excitatory synaptic transmission. L-glutamate acts as an excitatory neurotransmitter at many synapses in the central nervous system.</text>
</comment>
<dbReference type="InterPro" id="IPR001320">
    <property type="entry name" value="Iontro_rcpt_C"/>
</dbReference>
<evidence type="ECO:0000256" key="17">
    <source>
        <dbReference type="RuleBase" id="RU367118"/>
    </source>
</evidence>
<feature type="site" description="Interaction with the cone snail toxin Con-ikot-ikot" evidence="15">
    <location>
        <position position="721"/>
    </location>
</feature>
<feature type="binding site" evidence="14">
    <location>
        <position position="764"/>
    </location>
    <ligand>
        <name>L-glutamate</name>
        <dbReference type="ChEBI" id="CHEBI:29985"/>
    </ligand>
</feature>
<dbReference type="Gene3D" id="3.40.50.2300">
    <property type="match status" value="2"/>
</dbReference>
<dbReference type="PANTHER" id="PTHR18966">
    <property type="entry name" value="IONOTROPIC GLUTAMATE RECEPTOR"/>
    <property type="match status" value="1"/>
</dbReference>
<keyword evidence="12 17" id="KW-1071">Ligand-gated ion channel</keyword>
<feature type="binding site" evidence="14">
    <location>
        <position position="518"/>
    </location>
    <ligand>
        <name>L-glutamate</name>
        <dbReference type="ChEBI" id="CHEBI:29985"/>
    </ligand>
</feature>
<evidence type="ECO:0000256" key="11">
    <source>
        <dbReference type="ARBA" id="ARBA00023257"/>
    </source>
</evidence>
<feature type="transmembrane region" description="Helical" evidence="17">
    <location>
        <begin position="12"/>
        <end position="28"/>
    </location>
</feature>
<dbReference type="Pfam" id="PF01094">
    <property type="entry name" value="ANF_receptor"/>
    <property type="match status" value="1"/>
</dbReference>
<dbReference type="InterPro" id="IPR019594">
    <property type="entry name" value="Glu/Gly-bd"/>
</dbReference>
<keyword evidence="11 17" id="KW-0628">Postsynaptic cell membrane</keyword>
<dbReference type="GO" id="GO:0045211">
    <property type="term" value="C:postsynaptic membrane"/>
    <property type="evidence" value="ECO:0007669"/>
    <property type="project" value="UniProtKB-SubCell"/>
</dbReference>
<evidence type="ECO:0000256" key="12">
    <source>
        <dbReference type="ARBA" id="ARBA00023286"/>
    </source>
</evidence>
<sequence>MRNTWLSPRSSILEYWTSVIVCLFWIQYSCGMPHVIRIGGIFEQTEGPVPLVSPEELAFKFAVNNINRNRTLLPNTTLTYDIQRINIFDSFEASRKACDQLSLGVVAIFGPSHSSSSNAVQSICNALEVPHIQVRWKHHPMDNRDTFYANLYPDYSSLSYAILDLVQFLKWKTATVVYDDSTGLIRLQELIMAPSRYNIRLKIRQLPLDGEDTRPLLKEMKRGREFRIIFDCSHEMAAQILKQAQTMGMMTEYYHYIFTTLDLMAIDLEPYRFCGVNMTGFRILNVDNPQVASIVEKWSQERQIPPKPDSGLLEGIMTTDAALTYDAVHIVSVSYQHAPQMTVNSLQCHRHKPWRFGGRFMSFIKESHWEGLTGRLSFNRTSGLRTDFDLDIINLKEEGLEKVGKWSASGGLNITEVPKRKGMNITDSLANRSLVITTILEEPYVMLKKSDKALVGNDRFEGFCIDLLKELANILGFSYEIRLVPDGKYGLPDDKGQWNGMIKELMEHRADLAVAPLTITYLREKVIDFSKPFMSMGISILYRKPNTTNNGFFSFLNPMTPDIWVYILLAYLGVSCVLFVIARFSPYEWYDAHPCNPGSDVVENNFTLLNSFWFGVGSLMQQEYSETNREHSGGVAGCNAGRDREEERGSELMPKALSTRIIGGIWWFFTLIIISSYTANLAAFLTVERMESPVDSADDIAKQTKIEYGVVKDGATMSFFKKSKVSTFEKMWAFMSSKQSTSLVKSIEDGIQRVLQSDYALLMESTTIDYITRRNCNLTQVGGIIDSKGYGIGTPMGSPYRDKVTIAILSILEDGRLHMLKEKWWNGNHCLDEERRESAGPMGIHKLGGIFIVLASGLVLSVFVAIAEFIYKLRKTAKREQRSFCSAVVDEIRLSFTCERRVKHKPRLPAPVIVKSDAVINMHTFNDRRLPGKDNMSCSTGMTPVFP</sequence>
<evidence type="ECO:0000256" key="14">
    <source>
        <dbReference type="PIRSR" id="PIRSR601508-1"/>
    </source>
</evidence>
<evidence type="ECO:0000256" key="7">
    <source>
        <dbReference type="ARBA" id="ARBA00023065"/>
    </source>
</evidence>
<dbReference type="InterPro" id="IPR001828">
    <property type="entry name" value="ANF_lig-bd_rcpt"/>
</dbReference>
<keyword evidence="4 17" id="KW-0812">Transmembrane</keyword>
<evidence type="ECO:0000256" key="4">
    <source>
        <dbReference type="ARBA" id="ARBA00022692"/>
    </source>
</evidence>
<dbReference type="Gene3D" id="1.10.287.70">
    <property type="match status" value="1"/>
</dbReference>
<evidence type="ECO:0000256" key="10">
    <source>
        <dbReference type="ARBA" id="ARBA00023180"/>
    </source>
</evidence>
<organism evidence="20 21">
    <name type="scientific">Umbra pygmaea</name>
    <name type="common">Eastern mudminnow</name>
    <dbReference type="NCBI Taxonomy" id="75934"/>
    <lineage>
        <taxon>Eukaryota</taxon>
        <taxon>Metazoa</taxon>
        <taxon>Chordata</taxon>
        <taxon>Craniata</taxon>
        <taxon>Vertebrata</taxon>
        <taxon>Euteleostomi</taxon>
        <taxon>Actinopterygii</taxon>
        <taxon>Neopterygii</taxon>
        <taxon>Teleostei</taxon>
        <taxon>Protacanthopterygii</taxon>
        <taxon>Esociformes</taxon>
        <taxon>Umbridae</taxon>
        <taxon>Umbra</taxon>
    </lineage>
</organism>
<dbReference type="Proteomes" id="UP001557470">
    <property type="component" value="Unassembled WGS sequence"/>
</dbReference>
<dbReference type="Pfam" id="PF10613">
    <property type="entry name" value="Lig_chan-Glu_bd"/>
    <property type="match status" value="1"/>
</dbReference>
<evidence type="ECO:0000313" key="21">
    <source>
        <dbReference type="Proteomes" id="UP001557470"/>
    </source>
</evidence>
<feature type="transmembrane region" description="Helical" evidence="17">
    <location>
        <begin position="665"/>
        <end position="687"/>
    </location>
</feature>
<feature type="transmembrane region" description="Helical" evidence="17">
    <location>
        <begin position="563"/>
        <end position="582"/>
    </location>
</feature>
<reference evidence="20 21" key="1">
    <citation type="submission" date="2024-06" db="EMBL/GenBank/DDBJ databases">
        <authorList>
            <person name="Pan Q."/>
            <person name="Wen M."/>
            <person name="Jouanno E."/>
            <person name="Zahm M."/>
            <person name="Klopp C."/>
            <person name="Cabau C."/>
            <person name="Louis A."/>
            <person name="Berthelot C."/>
            <person name="Parey E."/>
            <person name="Roest Crollius H."/>
            <person name="Montfort J."/>
            <person name="Robinson-Rechavi M."/>
            <person name="Bouchez O."/>
            <person name="Lampietro C."/>
            <person name="Lopez Roques C."/>
            <person name="Donnadieu C."/>
            <person name="Postlethwait J."/>
            <person name="Bobe J."/>
            <person name="Verreycken H."/>
            <person name="Guiguen Y."/>
        </authorList>
    </citation>
    <scope>NUCLEOTIDE SEQUENCE [LARGE SCALE GENOMIC DNA]</scope>
    <source>
        <strain evidence="20">Up_M1</strain>
        <tissue evidence="20">Testis</tissue>
    </source>
</reference>
<name>A0ABD0XIZ4_UMBPY</name>
<dbReference type="EMBL" id="JAGEUA010000004">
    <property type="protein sequence ID" value="KAL0984743.1"/>
    <property type="molecule type" value="Genomic_DNA"/>
</dbReference>
<keyword evidence="6 17" id="KW-0770">Synapse</keyword>
<keyword evidence="2 17" id="KW-0813">Transport</keyword>
<dbReference type="SMART" id="SM00079">
    <property type="entry name" value="PBPe"/>
    <property type="match status" value="1"/>
</dbReference>
<evidence type="ECO:0000256" key="2">
    <source>
        <dbReference type="ARBA" id="ARBA00022448"/>
    </source>
</evidence>
<comment type="caution">
    <text evidence="20">The sequence shown here is derived from an EMBL/GenBank/DDBJ whole genome shotgun (WGS) entry which is preliminary data.</text>
</comment>
<dbReference type="Pfam" id="PF00060">
    <property type="entry name" value="Lig_chan"/>
    <property type="match status" value="2"/>
</dbReference>
<comment type="subcellular location">
    <subcellularLocation>
        <location evidence="1">Cell membrane</location>
        <topology evidence="1">Multi-pass membrane protein</topology>
    </subcellularLocation>
    <subcellularLocation>
        <location evidence="17">Postsynaptic cell membrane</location>
        <topology evidence="17">Multi-pass membrane protein</topology>
    </subcellularLocation>
</comment>
<dbReference type="InterPro" id="IPR001508">
    <property type="entry name" value="Iono_Glu_rcpt_met"/>
</dbReference>
<evidence type="ECO:0000256" key="5">
    <source>
        <dbReference type="ARBA" id="ARBA00022989"/>
    </source>
</evidence>
<evidence type="ECO:0000256" key="8">
    <source>
        <dbReference type="ARBA" id="ARBA00023136"/>
    </source>
</evidence>
<keyword evidence="3 17" id="KW-1003">Cell membrane</keyword>
<gene>
    <name evidence="20" type="ORF">UPYG_G00146170</name>
</gene>
<feature type="transmembrane region" description="Helical" evidence="17">
    <location>
        <begin position="850"/>
        <end position="871"/>
    </location>
</feature>
<feature type="disulfide bond" evidence="16">
    <location>
        <begin position="776"/>
        <end position="830"/>
    </location>
</feature>
<feature type="site" description="Crucial to convey clamshell closure to channel opening" evidence="15">
    <location>
        <position position="694"/>
    </location>
</feature>